<protein>
    <submittedName>
        <fullName evidence="1">Uncharacterized protein</fullName>
    </submittedName>
</protein>
<gene>
    <name evidence="1" type="ORF">G3570_07935</name>
</gene>
<dbReference type="EMBL" id="JAALLT010000002">
    <property type="protein sequence ID" value="NGP76558.1"/>
    <property type="molecule type" value="Genomic_DNA"/>
</dbReference>
<evidence type="ECO:0000313" key="1">
    <source>
        <dbReference type="EMBL" id="NGP76558.1"/>
    </source>
</evidence>
<name>A0A6M1SWM5_9BACT</name>
<keyword evidence="2" id="KW-1185">Reference proteome</keyword>
<organism evidence="1 2">
    <name type="scientific">Halalkalibaculum roseum</name>
    <dbReference type="NCBI Taxonomy" id="2709311"/>
    <lineage>
        <taxon>Bacteria</taxon>
        <taxon>Pseudomonadati</taxon>
        <taxon>Balneolota</taxon>
        <taxon>Balneolia</taxon>
        <taxon>Balneolales</taxon>
        <taxon>Balneolaceae</taxon>
        <taxon>Halalkalibaculum</taxon>
    </lineage>
</organism>
<proteinExistence type="predicted"/>
<sequence>MAQEEEGRDNILHERISMLEKEGYRGFKLKQSKKKWGGVSVTVKNSDGRTVTESGETSREAAKKIIDKIDTILD</sequence>
<dbReference type="Proteomes" id="UP000473278">
    <property type="component" value="Unassembled WGS sequence"/>
</dbReference>
<dbReference type="AlphaFoldDB" id="A0A6M1SWM5"/>
<evidence type="ECO:0000313" key="2">
    <source>
        <dbReference type="Proteomes" id="UP000473278"/>
    </source>
</evidence>
<reference evidence="1 2" key="1">
    <citation type="submission" date="2020-02" db="EMBL/GenBank/DDBJ databases">
        <title>Balneolaceae bacterium YR4-1, complete genome.</title>
        <authorList>
            <person name="Li Y."/>
            <person name="Wu S."/>
        </authorList>
    </citation>
    <scope>NUCLEOTIDE SEQUENCE [LARGE SCALE GENOMIC DNA]</scope>
    <source>
        <strain evidence="1 2">YR4-1</strain>
    </source>
</reference>
<comment type="caution">
    <text evidence="1">The sequence shown here is derived from an EMBL/GenBank/DDBJ whole genome shotgun (WGS) entry which is preliminary data.</text>
</comment>
<accession>A0A6M1SWM5</accession>
<dbReference type="RefSeq" id="WP_165141005.1">
    <property type="nucleotide sequence ID" value="NZ_JAALLT010000002.1"/>
</dbReference>